<dbReference type="Gene3D" id="3.30.420.10">
    <property type="entry name" value="Ribonuclease H-like superfamily/Ribonuclease H"/>
    <property type="match status" value="1"/>
</dbReference>
<name>A0AAN9AJD9_9CAEN</name>
<proteinExistence type="predicted"/>
<dbReference type="EMBL" id="JBAMIC010004070">
    <property type="protein sequence ID" value="KAK7087940.1"/>
    <property type="molecule type" value="Genomic_DNA"/>
</dbReference>
<dbReference type="PANTHER" id="PTHR47331:SF6">
    <property type="entry name" value="DOUBLECORTIN DOMAIN-CONTAINING PROTEIN"/>
    <property type="match status" value="1"/>
</dbReference>
<protein>
    <recommendedName>
        <fullName evidence="1">DUF5641 domain-containing protein</fullName>
    </recommendedName>
</protein>
<dbReference type="GO" id="GO:0003676">
    <property type="term" value="F:nucleic acid binding"/>
    <property type="evidence" value="ECO:0007669"/>
    <property type="project" value="InterPro"/>
</dbReference>
<sequence>MDPDRVVKEMVERNCNFIFNPPHASHFGGVWERLIRTVRQVFSGLLLEHGSRLTSDTLSTLFHEVASVVNNRPLCVTQLEDPTSCEPLTPNHLLTLKPEPIFPPPGTFQKEDQYSRKRWRRVQYLVEQFWTRWKKEYLPTLQPRRKWFHQKDAVQPGMVVLLIEDGAPRGTWRMARVEKTYPGGDGLIRSVQLRVSTSVKTTKGLPKVQTSFIDRPIHKLVLLHLKDTE</sequence>
<dbReference type="Proteomes" id="UP001374579">
    <property type="component" value="Unassembled WGS sequence"/>
</dbReference>
<reference evidence="2 3" key="1">
    <citation type="submission" date="2024-02" db="EMBL/GenBank/DDBJ databases">
        <title>Chromosome-scale genome assembly of the rough periwinkle Littorina saxatilis.</title>
        <authorList>
            <person name="De Jode A."/>
            <person name="Faria R."/>
            <person name="Formenti G."/>
            <person name="Sims Y."/>
            <person name="Smith T.P."/>
            <person name="Tracey A."/>
            <person name="Wood J.M.D."/>
            <person name="Zagrodzka Z.B."/>
            <person name="Johannesson K."/>
            <person name="Butlin R.K."/>
            <person name="Leder E.H."/>
        </authorList>
    </citation>
    <scope>NUCLEOTIDE SEQUENCE [LARGE SCALE GENOMIC DNA]</scope>
    <source>
        <strain evidence="2">Snail1</strain>
        <tissue evidence="2">Muscle</tissue>
    </source>
</reference>
<gene>
    <name evidence="2" type="ORF">V1264_021929</name>
</gene>
<evidence type="ECO:0000313" key="3">
    <source>
        <dbReference type="Proteomes" id="UP001374579"/>
    </source>
</evidence>
<dbReference type="InterPro" id="IPR036397">
    <property type="entry name" value="RNaseH_sf"/>
</dbReference>
<organism evidence="2 3">
    <name type="scientific">Littorina saxatilis</name>
    <dbReference type="NCBI Taxonomy" id="31220"/>
    <lineage>
        <taxon>Eukaryota</taxon>
        <taxon>Metazoa</taxon>
        <taxon>Spiralia</taxon>
        <taxon>Lophotrochozoa</taxon>
        <taxon>Mollusca</taxon>
        <taxon>Gastropoda</taxon>
        <taxon>Caenogastropoda</taxon>
        <taxon>Littorinimorpha</taxon>
        <taxon>Littorinoidea</taxon>
        <taxon>Littorinidae</taxon>
        <taxon>Littorina</taxon>
    </lineage>
</organism>
<keyword evidence="3" id="KW-1185">Reference proteome</keyword>
<dbReference type="Pfam" id="PF18701">
    <property type="entry name" value="DUF5641"/>
    <property type="match status" value="1"/>
</dbReference>
<evidence type="ECO:0000313" key="2">
    <source>
        <dbReference type="EMBL" id="KAK7087940.1"/>
    </source>
</evidence>
<dbReference type="PANTHER" id="PTHR47331">
    <property type="entry name" value="PHD-TYPE DOMAIN-CONTAINING PROTEIN"/>
    <property type="match status" value="1"/>
</dbReference>
<dbReference type="InterPro" id="IPR040676">
    <property type="entry name" value="DUF5641"/>
</dbReference>
<feature type="domain" description="DUF5641" evidence="1">
    <location>
        <begin position="117"/>
        <end position="223"/>
    </location>
</feature>
<comment type="caution">
    <text evidence="2">The sequence shown here is derived from an EMBL/GenBank/DDBJ whole genome shotgun (WGS) entry which is preliminary data.</text>
</comment>
<dbReference type="AlphaFoldDB" id="A0AAN9AJD9"/>
<accession>A0AAN9AJD9</accession>
<evidence type="ECO:0000259" key="1">
    <source>
        <dbReference type="Pfam" id="PF18701"/>
    </source>
</evidence>